<evidence type="ECO:0000256" key="1">
    <source>
        <dbReference type="ARBA" id="ARBA00022527"/>
    </source>
</evidence>
<dbReference type="EMBL" id="JAWCUD010000005">
    <property type="protein sequence ID" value="MDU0202822.1"/>
    <property type="molecule type" value="Genomic_DNA"/>
</dbReference>
<keyword evidence="1" id="KW-0418">Kinase</keyword>
<dbReference type="GO" id="GO:0005524">
    <property type="term" value="F:ATP binding"/>
    <property type="evidence" value="ECO:0007669"/>
    <property type="project" value="UniProtKB-KW"/>
</dbReference>
<dbReference type="CDD" id="cd16936">
    <property type="entry name" value="HATPase_RsbW-like"/>
    <property type="match status" value="1"/>
</dbReference>
<proteinExistence type="predicted"/>
<dbReference type="Pfam" id="PF13581">
    <property type="entry name" value="HATPase_c_2"/>
    <property type="match status" value="1"/>
</dbReference>
<dbReference type="InterPro" id="IPR036890">
    <property type="entry name" value="HATPase_C_sf"/>
</dbReference>
<dbReference type="EC" id="2.7.13.3" evidence="3"/>
<protein>
    <submittedName>
        <fullName evidence="3">ATP-binding protein</fullName>
        <ecNumber evidence="3">2.7.13.3</ecNumber>
    </submittedName>
</protein>
<dbReference type="GO" id="GO:0004673">
    <property type="term" value="F:protein histidine kinase activity"/>
    <property type="evidence" value="ECO:0007669"/>
    <property type="project" value="UniProtKB-EC"/>
</dbReference>
<dbReference type="SUPFAM" id="SSF55874">
    <property type="entry name" value="ATPase domain of HSP90 chaperone/DNA topoisomerase II/histidine kinase"/>
    <property type="match status" value="1"/>
</dbReference>
<dbReference type="Gene3D" id="3.30.565.10">
    <property type="entry name" value="Histidine kinase-like ATPase, C-terminal domain"/>
    <property type="match status" value="1"/>
</dbReference>
<dbReference type="InterPro" id="IPR050267">
    <property type="entry name" value="Anti-sigma-factor_SerPK"/>
</dbReference>
<dbReference type="PANTHER" id="PTHR35526">
    <property type="entry name" value="ANTI-SIGMA-F FACTOR RSBW-RELATED"/>
    <property type="match status" value="1"/>
</dbReference>
<keyword evidence="3" id="KW-0067">ATP-binding</keyword>
<reference evidence="3 4" key="1">
    <citation type="submission" date="2023-10" db="EMBL/GenBank/DDBJ databases">
        <title>Paenibacillus strain PFR10 Genome sequencing and assembly.</title>
        <authorList>
            <person name="Kim I."/>
        </authorList>
    </citation>
    <scope>NUCLEOTIDE SEQUENCE [LARGE SCALE GENOMIC DNA]</scope>
    <source>
        <strain evidence="3 4">PFR10</strain>
    </source>
</reference>
<sequence length="153" mass="17183">MSREGGTNVSVETIVLSNDLKELERLGVFLKGLSPAMGMDDQTLFQLNLVCDELVTNIILYGHPPEERGMHTIRLDIGAAADGWELCLTDRGVPFNPLLKASPRVDLSMDERGIGGLGIHFVKQVMDDIRYERLNEENRLMMTKRRIQKEGIS</sequence>
<keyword evidence="3" id="KW-0547">Nucleotide-binding</keyword>
<comment type="caution">
    <text evidence="3">The sequence shown here is derived from an EMBL/GenBank/DDBJ whole genome shotgun (WGS) entry which is preliminary data.</text>
</comment>
<evidence type="ECO:0000313" key="4">
    <source>
        <dbReference type="Proteomes" id="UP001260980"/>
    </source>
</evidence>
<name>A0ABU3REZ1_9BACL</name>
<gene>
    <name evidence="3" type="ORF">RQP52_17175</name>
</gene>
<evidence type="ECO:0000313" key="3">
    <source>
        <dbReference type="EMBL" id="MDU0202822.1"/>
    </source>
</evidence>
<accession>A0ABU3REZ1</accession>
<dbReference type="PANTHER" id="PTHR35526:SF6">
    <property type="entry name" value="SLR1861 PROTEIN"/>
    <property type="match status" value="1"/>
</dbReference>
<keyword evidence="4" id="KW-1185">Reference proteome</keyword>
<organism evidence="3 4">
    <name type="scientific">Paenibacillus violae</name>
    <dbReference type="NCBI Taxonomy" id="3077234"/>
    <lineage>
        <taxon>Bacteria</taxon>
        <taxon>Bacillati</taxon>
        <taxon>Bacillota</taxon>
        <taxon>Bacilli</taxon>
        <taxon>Bacillales</taxon>
        <taxon>Paenibacillaceae</taxon>
        <taxon>Paenibacillus</taxon>
    </lineage>
</organism>
<keyword evidence="1" id="KW-0723">Serine/threonine-protein kinase</keyword>
<feature type="domain" description="Histidine kinase/HSP90-like ATPase" evidence="2">
    <location>
        <begin position="18"/>
        <end position="144"/>
    </location>
</feature>
<evidence type="ECO:0000259" key="2">
    <source>
        <dbReference type="Pfam" id="PF13581"/>
    </source>
</evidence>
<keyword evidence="3" id="KW-0808">Transferase</keyword>
<dbReference type="Proteomes" id="UP001260980">
    <property type="component" value="Unassembled WGS sequence"/>
</dbReference>
<dbReference type="InterPro" id="IPR003594">
    <property type="entry name" value="HATPase_dom"/>
</dbReference>
<dbReference type="RefSeq" id="WP_315953014.1">
    <property type="nucleotide sequence ID" value="NZ_JAWCUD010000005.1"/>
</dbReference>